<dbReference type="STRING" id="9785.ENSLAFP00000008334"/>
<dbReference type="GO" id="GO:0005615">
    <property type="term" value="C:extracellular space"/>
    <property type="evidence" value="ECO:0007669"/>
    <property type="project" value="Ensembl"/>
</dbReference>
<reference evidence="2" key="2">
    <citation type="submission" date="2025-08" db="UniProtKB">
        <authorList>
            <consortium name="Ensembl"/>
        </authorList>
    </citation>
    <scope>IDENTIFICATION</scope>
    <source>
        <strain evidence="2">Isolate ISIS603380</strain>
    </source>
</reference>
<dbReference type="Pfam" id="PF20490">
    <property type="entry name" value="SCGB3A"/>
    <property type="match status" value="1"/>
</dbReference>
<dbReference type="HOGENOM" id="CLU_146812_1_0_1"/>
<dbReference type="InterPro" id="IPR040301">
    <property type="entry name" value="Secretoglobin_3A"/>
</dbReference>
<accession>G3T4N5</accession>
<sequence length="104" mass="11121">MKLTAIFLALWLPLLSNSAAAFIVNSLAINVTKPAVPLTHAMEARAEAVAKPLLSYFIPLKFILTSMGIPIEQLLKASKKCLDELGPEAVETMIALKGALTVFG</sequence>
<dbReference type="Ensembl" id="ENSLAFT00000009952.3">
    <property type="protein sequence ID" value="ENSLAFP00000008334.3"/>
    <property type="gene ID" value="ENSLAFG00000009953.3"/>
</dbReference>
<dbReference type="GO" id="GO:1901741">
    <property type="term" value="P:positive regulation of myoblast fusion"/>
    <property type="evidence" value="ECO:0007669"/>
    <property type="project" value="Ensembl"/>
</dbReference>
<dbReference type="OMA" id="MELTATF"/>
<reference evidence="2 3" key="1">
    <citation type="submission" date="2009-06" db="EMBL/GenBank/DDBJ databases">
        <title>The Genome Sequence of Loxodonta africana (African elephant).</title>
        <authorList>
            <person name="Di Palma F."/>
            <person name="Heiman D."/>
            <person name="Young S."/>
            <person name="Johnson J."/>
            <person name="Lander E.S."/>
            <person name="Lindblad-Toh K."/>
        </authorList>
    </citation>
    <scope>NUCLEOTIDE SEQUENCE [LARGE SCALE GENOMIC DNA]</scope>
    <source>
        <strain evidence="2 3">Isolate ISIS603380</strain>
    </source>
</reference>
<organism evidence="2 3">
    <name type="scientific">Loxodonta africana</name>
    <name type="common">African elephant</name>
    <dbReference type="NCBI Taxonomy" id="9785"/>
    <lineage>
        <taxon>Eukaryota</taxon>
        <taxon>Metazoa</taxon>
        <taxon>Chordata</taxon>
        <taxon>Craniata</taxon>
        <taxon>Vertebrata</taxon>
        <taxon>Euteleostomi</taxon>
        <taxon>Mammalia</taxon>
        <taxon>Eutheria</taxon>
        <taxon>Afrotheria</taxon>
        <taxon>Proboscidea</taxon>
        <taxon>Elephantidae</taxon>
        <taxon>Loxodonta</taxon>
    </lineage>
</organism>
<dbReference type="InParanoid" id="G3T4N5"/>
<keyword evidence="1" id="KW-0732">Signal</keyword>
<feature type="signal peptide" evidence="1">
    <location>
        <begin position="1"/>
        <end position="21"/>
    </location>
</feature>
<evidence type="ECO:0000313" key="3">
    <source>
        <dbReference type="Proteomes" id="UP000007646"/>
    </source>
</evidence>
<protein>
    <submittedName>
        <fullName evidence="2">Secretoglobin family 3A member 1</fullName>
    </submittedName>
</protein>
<dbReference type="PANTHER" id="PTHR34829">
    <property type="entry name" value="SECRETOGLOBIN FAMILY 3A MEMBER 2"/>
    <property type="match status" value="1"/>
</dbReference>
<evidence type="ECO:0000256" key="1">
    <source>
        <dbReference type="SAM" id="SignalP"/>
    </source>
</evidence>
<dbReference type="FunCoup" id="G3T4N5">
    <property type="interactions" value="3"/>
</dbReference>
<evidence type="ECO:0000313" key="2">
    <source>
        <dbReference type="Ensembl" id="ENSLAFP00000008334.3"/>
    </source>
</evidence>
<name>G3T4N5_LOXAF</name>
<dbReference type="GeneTree" id="ENSGT00420000029848"/>
<keyword evidence="3" id="KW-1185">Reference proteome</keyword>
<dbReference type="AlphaFoldDB" id="G3T4N5"/>
<gene>
    <name evidence="2" type="primary">SCGB3A1</name>
</gene>
<dbReference type="PANTHER" id="PTHR34829:SF1">
    <property type="entry name" value="SECRETOGLOBIN FAMILY 3A MEMBER 1"/>
    <property type="match status" value="1"/>
</dbReference>
<proteinExistence type="predicted"/>
<reference evidence="2" key="3">
    <citation type="submission" date="2025-09" db="UniProtKB">
        <authorList>
            <consortium name="Ensembl"/>
        </authorList>
    </citation>
    <scope>IDENTIFICATION</scope>
    <source>
        <strain evidence="2">Isolate ISIS603380</strain>
    </source>
</reference>
<dbReference type="Proteomes" id="UP000007646">
    <property type="component" value="Unassembled WGS sequence"/>
</dbReference>
<feature type="chain" id="PRO_5003454938" evidence="1">
    <location>
        <begin position="22"/>
        <end position="104"/>
    </location>
</feature>
<dbReference type="eggNOG" id="ENOG502T3N5">
    <property type="taxonomic scope" value="Eukaryota"/>
</dbReference>